<protein>
    <submittedName>
        <fullName evidence="1">Methyltransferase domain-containing protein</fullName>
    </submittedName>
</protein>
<reference evidence="1 2" key="1">
    <citation type="submission" date="2016-11" db="EMBL/GenBank/DDBJ databases">
        <authorList>
            <person name="Jaros S."/>
            <person name="Januszkiewicz K."/>
            <person name="Wedrychowicz H."/>
        </authorList>
    </citation>
    <scope>NUCLEOTIDE SEQUENCE [LARGE SCALE GENOMIC DNA]</scope>
    <source>
        <strain evidence="1 2">DSM 29431</strain>
    </source>
</reference>
<dbReference type="RefSeq" id="WP_072779707.1">
    <property type="nucleotide sequence ID" value="NZ_FQXC01000006.1"/>
</dbReference>
<gene>
    <name evidence="1" type="ORF">SAMN05443551_3833</name>
</gene>
<dbReference type="STRING" id="996342.SAMN05443551_3833"/>
<keyword evidence="1" id="KW-0489">Methyltransferase</keyword>
<dbReference type="OrthoDB" id="9804312at2"/>
<dbReference type="PANTHER" id="PTHR43861">
    <property type="entry name" value="TRANS-ACONITATE 2-METHYLTRANSFERASE-RELATED"/>
    <property type="match status" value="1"/>
</dbReference>
<proteinExistence type="predicted"/>
<keyword evidence="1" id="KW-0808">Transferase</keyword>
<dbReference type="GO" id="GO:0032259">
    <property type="term" value="P:methylation"/>
    <property type="evidence" value="ECO:0007669"/>
    <property type="project" value="UniProtKB-KW"/>
</dbReference>
<dbReference type="Proteomes" id="UP000184221">
    <property type="component" value="Unassembled WGS sequence"/>
</dbReference>
<evidence type="ECO:0000313" key="2">
    <source>
        <dbReference type="Proteomes" id="UP000184221"/>
    </source>
</evidence>
<evidence type="ECO:0000313" key="1">
    <source>
        <dbReference type="EMBL" id="SHH97224.1"/>
    </source>
</evidence>
<dbReference type="EMBL" id="FQXC01000006">
    <property type="protein sequence ID" value="SHH97224.1"/>
    <property type="molecule type" value="Genomic_DNA"/>
</dbReference>
<dbReference type="Pfam" id="PF13489">
    <property type="entry name" value="Methyltransf_23"/>
    <property type="match status" value="1"/>
</dbReference>
<dbReference type="AlphaFoldDB" id="A0A1M5XCG9"/>
<organism evidence="1 2">
    <name type="scientific">Marivita hallyeonensis</name>
    <dbReference type="NCBI Taxonomy" id="996342"/>
    <lineage>
        <taxon>Bacteria</taxon>
        <taxon>Pseudomonadati</taxon>
        <taxon>Pseudomonadota</taxon>
        <taxon>Alphaproteobacteria</taxon>
        <taxon>Rhodobacterales</taxon>
        <taxon>Roseobacteraceae</taxon>
        <taxon>Marivita</taxon>
    </lineage>
</organism>
<dbReference type="InterPro" id="IPR029063">
    <property type="entry name" value="SAM-dependent_MTases_sf"/>
</dbReference>
<dbReference type="CDD" id="cd02440">
    <property type="entry name" value="AdoMet_MTases"/>
    <property type="match status" value="1"/>
</dbReference>
<name>A0A1M5XCG9_9RHOB</name>
<dbReference type="Gene3D" id="3.40.50.150">
    <property type="entry name" value="Vaccinia Virus protein VP39"/>
    <property type="match status" value="1"/>
</dbReference>
<sequence>MTDPKTIAVYDARADDYAQLETSERPSKTLAAFMSELPTGGHVLDLGCGPGTSARHMVDAGFKVTALDASEKMIALASQIPGVTARVAAFDDVTGAAVYDGVWANFSLLHAPRADLPRHLRAIHTALKPGGLFHIAVKDGEGEARDRMGRHYAYYTEDSLTELLQDAGFTVGPYRRGRDKGLSGLDENWISTTAHA</sequence>
<dbReference type="GO" id="GO:0008168">
    <property type="term" value="F:methyltransferase activity"/>
    <property type="evidence" value="ECO:0007669"/>
    <property type="project" value="UniProtKB-KW"/>
</dbReference>
<keyword evidence="2" id="KW-1185">Reference proteome</keyword>
<accession>A0A1M5XCG9</accession>
<dbReference type="SUPFAM" id="SSF53335">
    <property type="entry name" value="S-adenosyl-L-methionine-dependent methyltransferases"/>
    <property type="match status" value="1"/>
</dbReference>